<dbReference type="AlphaFoldDB" id="A0A841RFE5"/>
<comment type="similarity">
    <text evidence="7">Belongs to the shikimate kinase family.</text>
</comment>
<comment type="caution">
    <text evidence="8">The sequence shown here is derived from an EMBL/GenBank/DDBJ whole genome shotgun (WGS) entry which is preliminary data.</text>
</comment>
<evidence type="ECO:0000256" key="6">
    <source>
        <dbReference type="ARBA" id="ARBA00023141"/>
    </source>
</evidence>
<evidence type="ECO:0000313" key="8">
    <source>
        <dbReference type="EMBL" id="MBB6481082.1"/>
    </source>
</evidence>
<dbReference type="Proteomes" id="UP000587760">
    <property type="component" value="Unassembled WGS sequence"/>
</dbReference>
<dbReference type="GO" id="GO:0005829">
    <property type="term" value="C:cytosol"/>
    <property type="evidence" value="ECO:0007669"/>
    <property type="project" value="TreeGrafter"/>
</dbReference>
<dbReference type="EMBL" id="JACHGJ010000005">
    <property type="protein sequence ID" value="MBB6481082.1"/>
    <property type="molecule type" value="Genomic_DNA"/>
</dbReference>
<comment type="subcellular location">
    <subcellularLocation>
        <location evidence="7">Cytoplasm</location>
    </subcellularLocation>
</comment>
<keyword evidence="1 7" id="KW-0028">Amino-acid biosynthesis</keyword>
<dbReference type="InterPro" id="IPR027417">
    <property type="entry name" value="P-loop_NTPase"/>
</dbReference>
<dbReference type="SUPFAM" id="SSF52540">
    <property type="entry name" value="P-loop containing nucleoside triphosphate hydrolases"/>
    <property type="match status" value="1"/>
</dbReference>
<gene>
    <name evidence="7" type="primary">aroK</name>
    <name evidence="8" type="ORF">HNR50_002755</name>
</gene>
<evidence type="ECO:0000313" key="9">
    <source>
        <dbReference type="Proteomes" id="UP000587760"/>
    </source>
</evidence>
<dbReference type="Pfam" id="PF01202">
    <property type="entry name" value="SKI"/>
    <property type="match status" value="1"/>
</dbReference>
<dbReference type="PRINTS" id="PR01100">
    <property type="entry name" value="SHIKIMTKNASE"/>
</dbReference>
<evidence type="ECO:0000256" key="2">
    <source>
        <dbReference type="ARBA" id="ARBA00022679"/>
    </source>
</evidence>
<dbReference type="PANTHER" id="PTHR21087:SF16">
    <property type="entry name" value="SHIKIMATE KINASE 1, CHLOROPLASTIC"/>
    <property type="match status" value="1"/>
</dbReference>
<keyword evidence="7" id="KW-0460">Magnesium</keyword>
<comment type="subunit">
    <text evidence="7">Monomer.</text>
</comment>
<comment type="catalytic activity">
    <reaction evidence="7">
        <text>shikimate + ATP = 3-phosphoshikimate + ADP + H(+)</text>
        <dbReference type="Rhea" id="RHEA:13121"/>
        <dbReference type="ChEBI" id="CHEBI:15378"/>
        <dbReference type="ChEBI" id="CHEBI:30616"/>
        <dbReference type="ChEBI" id="CHEBI:36208"/>
        <dbReference type="ChEBI" id="CHEBI:145989"/>
        <dbReference type="ChEBI" id="CHEBI:456216"/>
        <dbReference type="EC" id="2.7.1.71"/>
    </reaction>
</comment>
<name>A0A841RFE5_9SPIO</name>
<keyword evidence="2 7" id="KW-0808">Transferase</keyword>
<dbReference type="GO" id="GO:0009423">
    <property type="term" value="P:chorismate biosynthetic process"/>
    <property type="evidence" value="ECO:0007669"/>
    <property type="project" value="UniProtKB-UniRule"/>
</dbReference>
<dbReference type="Gene3D" id="3.40.50.300">
    <property type="entry name" value="P-loop containing nucleotide triphosphate hydrolases"/>
    <property type="match status" value="1"/>
</dbReference>
<dbReference type="EC" id="2.7.1.71" evidence="7"/>
<dbReference type="PANTHER" id="PTHR21087">
    <property type="entry name" value="SHIKIMATE KINASE"/>
    <property type="match status" value="1"/>
</dbReference>
<dbReference type="GO" id="GO:0004765">
    <property type="term" value="F:shikimate kinase activity"/>
    <property type="evidence" value="ECO:0007669"/>
    <property type="project" value="UniProtKB-UniRule"/>
</dbReference>
<keyword evidence="3 7" id="KW-0547">Nucleotide-binding</keyword>
<comment type="caution">
    <text evidence="7">Lacks conserved residue(s) required for the propagation of feature annotation.</text>
</comment>
<comment type="pathway">
    <text evidence="7">Metabolic intermediate biosynthesis; chorismate biosynthesis; chorismate from D-erythrose 4-phosphate and phosphoenolpyruvate: step 5/7.</text>
</comment>
<comment type="cofactor">
    <cofactor evidence="7">
        <name>Mg(2+)</name>
        <dbReference type="ChEBI" id="CHEBI:18420"/>
    </cofactor>
    <text evidence="7">Binds 1 Mg(2+) ion per subunit.</text>
</comment>
<reference evidence="8 9" key="1">
    <citation type="submission" date="2020-08" db="EMBL/GenBank/DDBJ databases">
        <title>Genomic Encyclopedia of Type Strains, Phase IV (KMG-IV): sequencing the most valuable type-strain genomes for metagenomic binning, comparative biology and taxonomic classification.</title>
        <authorList>
            <person name="Goeker M."/>
        </authorList>
    </citation>
    <scope>NUCLEOTIDE SEQUENCE [LARGE SCALE GENOMIC DNA]</scope>
    <source>
        <strain evidence="8 9">DSM 2461</strain>
    </source>
</reference>
<evidence type="ECO:0000256" key="5">
    <source>
        <dbReference type="ARBA" id="ARBA00022840"/>
    </source>
</evidence>
<dbReference type="InterPro" id="IPR031322">
    <property type="entry name" value="Shikimate/glucono_kinase"/>
</dbReference>
<accession>A0A841RFE5</accession>
<protein>
    <recommendedName>
        <fullName evidence="7">Shikimate kinase</fullName>
        <shortName evidence="7">SK</shortName>
        <ecNumber evidence="7">2.7.1.71</ecNumber>
    </recommendedName>
</protein>
<evidence type="ECO:0000256" key="4">
    <source>
        <dbReference type="ARBA" id="ARBA00022777"/>
    </source>
</evidence>
<feature type="binding site" evidence="7">
    <location>
        <position position="15"/>
    </location>
    <ligand>
        <name>Mg(2+)</name>
        <dbReference type="ChEBI" id="CHEBI:18420"/>
    </ligand>
</feature>
<keyword evidence="7" id="KW-0963">Cytoplasm</keyword>
<evidence type="ECO:0000256" key="3">
    <source>
        <dbReference type="ARBA" id="ARBA00022741"/>
    </source>
</evidence>
<keyword evidence="9" id="KW-1185">Reference proteome</keyword>
<keyword evidence="6 7" id="KW-0057">Aromatic amino acid biosynthesis</keyword>
<dbReference type="RefSeq" id="WP_184747328.1">
    <property type="nucleotide sequence ID" value="NZ_JACHGJ010000005.1"/>
</dbReference>
<keyword evidence="7" id="KW-0479">Metal-binding</keyword>
<keyword evidence="4 7" id="KW-0418">Kinase</keyword>
<evidence type="ECO:0000256" key="7">
    <source>
        <dbReference type="HAMAP-Rule" id="MF_00109"/>
    </source>
</evidence>
<dbReference type="InterPro" id="IPR000623">
    <property type="entry name" value="Shikimate_kinase/TSH1"/>
</dbReference>
<proteinExistence type="inferred from homology"/>
<comment type="function">
    <text evidence="7">Catalyzes the specific phosphorylation of the 3-hydroxyl group of shikimic acid using ATP as a cosubstrate.</text>
</comment>
<dbReference type="HAMAP" id="MF_00109">
    <property type="entry name" value="Shikimate_kinase"/>
    <property type="match status" value="1"/>
</dbReference>
<dbReference type="GO" id="GO:0000287">
    <property type="term" value="F:magnesium ion binding"/>
    <property type="evidence" value="ECO:0007669"/>
    <property type="project" value="UniProtKB-UniRule"/>
</dbReference>
<sequence length="175" mass="19822">MQRIILSGIKHSGKSTVGWAIASRLGLFFADLDDLILRDAADFSSIRELFREIGADGFQKQEAESLNHFFQANEGKEFVLSLGGGTIENSLALEIMNRDDVTSYYLDADENDLFNRIIRGGIPPFLEGEDPKKKFSDLYKRRSALYRNWAFRIIDTRGKTPAEITDEIIDTVDHT</sequence>
<dbReference type="GO" id="GO:0005524">
    <property type="term" value="F:ATP binding"/>
    <property type="evidence" value="ECO:0007669"/>
    <property type="project" value="UniProtKB-UniRule"/>
</dbReference>
<evidence type="ECO:0000256" key="1">
    <source>
        <dbReference type="ARBA" id="ARBA00022605"/>
    </source>
</evidence>
<organism evidence="8 9">
    <name type="scientific">Spirochaeta isovalerica</name>
    <dbReference type="NCBI Taxonomy" id="150"/>
    <lineage>
        <taxon>Bacteria</taxon>
        <taxon>Pseudomonadati</taxon>
        <taxon>Spirochaetota</taxon>
        <taxon>Spirochaetia</taxon>
        <taxon>Spirochaetales</taxon>
        <taxon>Spirochaetaceae</taxon>
        <taxon>Spirochaeta</taxon>
    </lineage>
</organism>
<dbReference type="GO" id="GO:0009073">
    <property type="term" value="P:aromatic amino acid family biosynthetic process"/>
    <property type="evidence" value="ECO:0007669"/>
    <property type="project" value="UniProtKB-KW"/>
</dbReference>
<feature type="binding site" evidence="7">
    <location>
        <position position="84"/>
    </location>
    <ligand>
        <name>substrate</name>
    </ligand>
</feature>
<dbReference type="UniPathway" id="UPA00053">
    <property type="reaction ID" value="UER00088"/>
</dbReference>
<feature type="binding site" evidence="7">
    <location>
        <position position="142"/>
    </location>
    <ligand>
        <name>substrate</name>
    </ligand>
</feature>
<keyword evidence="5 7" id="KW-0067">ATP-binding</keyword>
<feature type="binding site" evidence="7">
    <location>
        <begin position="11"/>
        <end position="16"/>
    </location>
    <ligand>
        <name>ATP</name>
        <dbReference type="ChEBI" id="CHEBI:30616"/>
    </ligand>
</feature>
<feature type="binding site" evidence="7">
    <location>
        <position position="33"/>
    </location>
    <ligand>
        <name>substrate</name>
    </ligand>
</feature>
<dbReference type="GO" id="GO:0008652">
    <property type="term" value="P:amino acid biosynthetic process"/>
    <property type="evidence" value="ECO:0007669"/>
    <property type="project" value="UniProtKB-KW"/>
</dbReference>